<comment type="subcellular location">
    <subcellularLocation>
        <location evidence="1">Membrane</location>
    </subcellularLocation>
</comment>
<dbReference type="InterPro" id="IPR001846">
    <property type="entry name" value="VWF_type-D"/>
</dbReference>
<organism evidence="8 9">
    <name type="scientific">Caenorhabditis japonica</name>
    <dbReference type="NCBI Taxonomy" id="281687"/>
    <lineage>
        <taxon>Eukaryota</taxon>
        <taxon>Metazoa</taxon>
        <taxon>Ecdysozoa</taxon>
        <taxon>Nematoda</taxon>
        <taxon>Chromadorea</taxon>
        <taxon>Rhabditida</taxon>
        <taxon>Rhabditina</taxon>
        <taxon>Rhabditomorpha</taxon>
        <taxon>Rhabditoidea</taxon>
        <taxon>Rhabditidae</taxon>
        <taxon>Peloderinae</taxon>
        <taxon>Caenorhabditis</taxon>
    </lineage>
</organism>
<keyword evidence="9" id="KW-1185">Reference proteome</keyword>
<protein>
    <submittedName>
        <fullName evidence="8">Uncharacterized protein</fullName>
    </submittedName>
</protein>
<reference evidence="9" key="1">
    <citation type="submission" date="2010-08" db="EMBL/GenBank/DDBJ databases">
        <authorList>
            <consortium name="Caenorhabditis japonica Sequencing Consortium"/>
            <person name="Wilson R.K."/>
        </authorList>
    </citation>
    <scope>NUCLEOTIDE SEQUENCE [LARGE SCALE GENOMIC DNA]</scope>
    <source>
        <strain evidence="9">DF5081</strain>
    </source>
</reference>
<dbReference type="EnsemblMetazoa" id="CJA35038.1">
    <property type="protein sequence ID" value="CJA35038.1"/>
    <property type="gene ID" value="WBGene00210885"/>
</dbReference>
<dbReference type="InterPro" id="IPR051495">
    <property type="entry name" value="Epithelial_Barrier/Signaling"/>
</dbReference>
<accession>A0A8R1IM95</accession>
<proteinExistence type="predicted"/>
<dbReference type="Pfam" id="PF00094">
    <property type="entry name" value="VWD"/>
    <property type="match status" value="1"/>
</dbReference>
<evidence type="ECO:0000256" key="1">
    <source>
        <dbReference type="ARBA" id="ARBA00004370"/>
    </source>
</evidence>
<evidence type="ECO:0000256" key="5">
    <source>
        <dbReference type="ARBA" id="ARBA00023136"/>
    </source>
</evidence>
<keyword evidence="5" id="KW-0472">Membrane</keyword>
<keyword evidence="2" id="KW-0812">Transmembrane</keyword>
<evidence type="ECO:0000256" key="2">
    <source>
        <dbReference type="ARBA" id="ARBA00022692"/>
    </source>
</evidence>
<dbReference type="PANTHER" id="PTHR13802:SF52">
    <property type="entry name" value="MUCIN-4"/>
    <property type="match status" value="1"/>
</dbReference>
<evidence type="ECO:0000256" key="3">
    <source>
        <dbReference type="ARBA" id="ARBA00022729"/>
    </source>
</evidence>
<name>A0A8R1IM95_CAEJA</name>
<evidence type="ECO:0000256" key="4">
    <source>
        <dbReference type="ARBA" id="ARBA00022989"/>
    </source>
</evidence>
<dbReference type="InterPro" id="IPR005533">
    <property type="entry name" value="AMOP_dom"/>
</dbReference>
<dbReference type="PANTHER" id="PTHR13802">
    <property type="entry name" value="MUCIN 4-RELATED"/>
    <property type="match status" value="1"/>
</dbReference>
<dbReference type="SMART" id="SM00723">
    <property type="entry name" value="AMOP"/>
    <property type="match status" value="1"/>
</dbReference>
<dbReference type="Proteomes" id="UP000005237">
    <property type="component" value="Unassembled WGS sequence"/>
</dbReference>
<evidence type="ECO:0000313" key="9">
    <source>
        <dbReference type="Proteomes" id="UP000005237"/>
    </source>
</evidence>
<feature type="domain" description="AMOP" evidence="6">
    <location>
        <begin position="1"/>
        <end position="106"/>
    </location>
</feature>
<keyword evidence="4" id="KW-1133">Transmembrane helix</keyword>
<dbReference type="AlphaFoldDB" id="A0A8R1IM95"/>
<evidence type="ECO:0000259" key="7">
    <source>
        <dbReference type="PROSITE" id="PS51233"/>
    </source>
</evidence>
<dbReference type="SMART" id="SM00216">
    <property type="entry name" value="VWD"/>
    <property type="match status" value="1"/>
</dbReference>
<feature type="domain" description="VWFD" evidence="7">
    <location>
        <begin position="118"/>
        <end position="347"/>
    </location>
</feature>
<dbReference type="Pfam" id="PF03782">
    <property type="entry name" value="AMOP"/>
    <property type="match status" value="1"/>
</dbReference>
<dbReference type="PROSITE" id="PS50856">
    <property type="entry name" value="AMOP"/>
    <property type="match status" value="1"/>
</dbReference>
<dbReference type="PROSITE" id="PS51233">
    <property type="entry name" value="VWFD"/>
    <property type="match status" value="1"/>
</dbReference>
<keyword evidence="3" id="KW-0732">Signal</keyword>
<evidence type="ECO:0000259" key="6">
    <source>
        <dbReference type="PROSITE" id="PS50856"/>
    </source>
</evidence>
<sequence length="395" mass="45559">MVTHLVLIIKVPNIAFNRFSLLSPDLHSNVVIDYEGYLMFTDDWEPDGDYTTYFQPGTPARAHRYGAAPYRLPPFIPTLSNYQLDILPYRTCCKYAEHCEFYYWRRMTNGCQDYRAPAAGYMYGEPHVITYDGIRYTMPGKGYYVLTMSDNPYHKLMVQVRLEQPDDTLWHAHVNATVITGIAVQENDSSIVQVYARKPMRRWRYRTDVYVDGSRRFFDKAHWKHQQFKHLDIRNPLQNMNQSEIVIMLKSGVGIRIFEGFGMLDVMVTLPPSYNSTCQQGESMSSALNTPTGQRRCYTTLGLLGVYNNDPTDDLTTPTGSATRVQNPTTTSSTTQMIYEQFASTCKCFMELKSYVAISRYYPSLKVLPLVSSCVLLFYVFRRSQWDPCGTFRDG</sequence>
<reference evidence="8" key="2">
    <citation type="submission" date="2022-06" db="UniProtKB">
        <authorList>
            <consortium name="EnsemblMetazoa"/>
        </authorList>
    </citation>
    <scope>IDENTIFICATION</scope>
    <source>
        <strain evidence="8">DF5081</strain>
    </source>
</reference>
<dbReference type="GO" id="GO:0016020">
    <property type="term" value="C:membrane"/>
    <property type="evidence" value="ECO:0007669"/>
    <property type="project" value="UniProtKB-SubCell"/>
</dbReference>
<evidence type="ECO:0000313" key="8">
    <source>
        <dbReference type="EnsemblMetazoa" id="CJA35038.1"/>
    </source>
</evidence>